<dbReference type="EMBL" id="JAHESC010000003">
    <property type="protein sequence ID" value="MBT1685545.1"/>
    <property type="molecule type" value="Genomic_DNA"/>
</dbReference>
<keyword evidence="3" id="KW-1185">Reference proteome</keyword>
<comment type="caution">
    <text evidence="2">The sequence shown here is derived from an EMBL/GenBank/DDBJ whole genome shotgun (WGS) entry which is preliminary data.</text>
</comment>
<reference evidence="2 3" key="1">
    <citation type="submission" date="2021-05" db="EMBL/GenBank/DDBJ databases">
        <title>A Polyphasic approach of four new species of the genus Ohtaekwangia: Ohtaekwangia histidinii sp. nov., Ohtaekwangia cretensis sp. nov., Ohtaekwangia indiensis sp. nov., Ohtaekwangia reichenbachii sp. nov. from diverse environment.</title>
        <authorList>
            <person name="Octaviana S."/>
        </authorList>
    </citation>
    <scope>NUCLEOTIDE SEQUENCE [LARGE SCALE GENOMIC DNA]</scope>
    <source>
        <strain evidence="2 3">PWU37</strain>
    </source>
</reference>
<gene>
    <name evidence="2" type="ORF">KK078_03205</name>
</gene>
<keyword evidence="1" id="KW-1133">Transmembrane helix</keyword>
<evidence type="ECO:0000313" key="3">
    <source>
        <dbReference type="Proteomes" id="UP001319180"/>
    </source>
</evidence>
<name>A0AAP2D7Q0_9BACT</name>
<dbReference type="AlphaFoldDB" id="A0AAP2D7Q0"/>
<accession>A0AAP2D7Q0</accession>
<protein>
    <submittedName>
        <fullName evidence="2">Uncharacterized protein</fullName>
    </submittedName>
</protein>
<sequence>MLLPQLIGSLANVVILGTAVYAISRQPSIATGLMVFGGFARLVCGLFFAVGVFFFDNDYERYAMVGVPFQILAYLGAVAFMVGFFMFAYRLFSVRAAA</sequence>
<proteinExistence type="predicted"/>
<feature type="transmembrane region" description="Helical" evidence="1">
    <location>
        <begin position="6"/>
        <end position="23"/>
    </location>
</feature>
<keyword evidence="1" id="KW-0472">Membrane</keyword>
<feature type="transmembrane region" description="Helical" evidence="1">
    <location>
        <begin position="67"/>
        <end position="92"/>
    </location>
</feature>
<evidence type="ECO:0000313" key="2">
    <source>
        <dbReference type="EMBL" id="MBT1685545.1"/>
    </source>
</evidence>
<feature type="transmembrane region" description="Helical" evidence="1">
    <location>
        <begin position="35"/>
        <end position="55"/>
    </location>
</feature>
<organism evidence="2 3">
    <name type="scientific">Dawidia soli</name>
    <dbReference type="NCBI Taxonomy" id="2782352"/>
    <lineage>
        <taxon>Bacteria</taxon>
        <taxon>Pseudomonadati</taxon>
        <taxon>Bacteroidota</taxon>
        <taxon>Cytophagia</taxon>
        <taxon>Cytophagales</taxon>
        <taxon>Chryseotaleaceae</taxon>
        <taxon>Dawidia</taxon>
    </lineage>
</organism>
<evidence type="ECO:0000256" key="1">
    <source>
        <dbReference type="SAM" id="Phobius"/>
    </source>
</evidence>
<dbReference type="Proteomes" id="UP001319180">
    <property type="component" value="Unassembled WGS sequence"/>
</dbReference>
<keyword evidence="1" id="KW-0812">Transmembrane</keyword>
<dbReference type="RefSeq" id="WP_254088795.1">
    <property type="nucleotide sequence ID" value="NZ_JAHESC010000003.1"/>
</dbReference>